<accession>A0A5B7YHG9</accession>
<dbReference type="OrthoDB" id="9801656at2"/>
<evidence type="ECO:0000259" key="4">
    <source>
        <dbReference type="PROSITE" id="PS51186"/>
    </source>
</evidence>
<dbReference type="KEGG" id="salk:FBQ74_14940"/>
<protein>
    <submittedName>
        <fullName evidence="5">GNAT family N-acetyltransferase</fullName>
    </submittedName>
</protein>
<dbReference type="PROSITE" id="PS51186">
    <property type="entry name" value="GNAT"/>
    <property type="match status" value="1"/>
</dbReference>
<dbReference type="PANTHER" id="PTHR43792:SF8">
    <property type="entry name" value="[RIBOSOMAL PROTEIN US5]-ALANINE N-ACETYLTRANSFERASE"/>
    <property type="match status" value="1"/>
</dbReference>
<organism evidence="5 6">
    <name type="scientific">Salinimonas iocasae</name>
    <dbReference type="NCBI Taxonomy" id="2572577"/>
    <lineage>
        <taxon>Bacteria</taxon>
        <taxon>Pseudomonadati</taxon>
        <taxon>Pseudomonadota</taxon>
        <taxon>Gammaproteobacteria</taxon>
        <taxon>Alteromonadales</taxon>
        <taxon>Alteromonadaceae</taxon>
        <taxon>Alteromonas/Salinimonas group</taxon>
        <taxon>Salinimonas</taxon>
    </lineage>
</organism>
<reference evidence="5 6" key="1">
    <citation type="submission" date="2019-04" db="EMBL/GenBank/DDBJ databases">
        <title>Salinimonas iocasae sp. nov., a halophilic bacterium isolated from the outer tube casing of tubeworms in Okinawa Trough.</title>
        <authorList>
            <person name="Zhang H."/>
            <person name="Wang H."/>
            <person name="Li C."/>
        </authorList>
    </citation>
    <scope>NUCLEOTIDE SEQUENCE [LARGE SCALE GENOMIC DNA]</scope>
    <source>
        <strain evidence="5 6">KX18D6</strain>
    </source>
</reference>
<dbReference type="Gene3D" id="3.40.630.30">
    <property type="match status" value="1"/>
</dbReference>
<keyword evidence="2" id="KW-0012">Acyltransferase</keyword>
<evidence type="ECO:0000313" key="5">
    <source>
        <dbReference type="EMBL" id="QCZ94683.1"/>
    </source>
</evidence>
<evidence type="ECO:0000256" key="1">
    <source>
        <dbReference type="ARBA" id="ARBA00022679"/>
    </source>
</evidence>
<feature type="domain" description="N-acetyltransferase" evidence="4">
    <location>
        <begin position="13"/>
        <end position="155"/>
    </location>
</feature>
<keyword evidence="6" id="KW-1185">Reference proteome</keyword>
<evidence type="ECO:0000313" key="6">
    <source>
        <dbReference type="Proteomes" id="UP000304912"/>
    </source>
</evidence>
<comment type="similarity">
    <text evidence="3">Belongs to the acetyltransferase family. RimJ subfamily.</text>
</comment>
<dbReference type="RefSeq" id="WP_139757419.1">
    <property type="nucleotide sequence ID" value="NZ_CP039852.1"/>
</dbReference>
<keyword evidence="1 5" id="KW-0808">Transferase</keyword>
<dbReference type="InterPro" id="IPR051531">
    <property type="entry name" value="N-acetyltransferase"/>
</dbReference>
<evidence type="ECO:0000256" key="2">
    <source>
        <dbReference type="ARBA" id="ARBA00023315"/>
    </source>
</evidence>
<dbReference type="EMBL" id="CP039852">
    <property type="protein sequence ID" value="QCZ94683.1"/>
    <property type="molecule type" value="Genomic_DNA"/>
</dbReference>
<name>A0A5B7YHG9_9ALTE</name>
<dbReference type="SUPFAM" id="SSF55729">
    <property type="entry name" value="Acyl-CoA N-acyltransferases (Nat)"/>
    <property type="match status" value="1"/>
</dbReference>
<dbReference type="GO" id="GO:0016747">
    <property type="term" value="F:acyltransferase activity, transferring groups other than amino-acyl groups"/>
    <property type="evidence" value="ECO:0007669"/>
    <property type="project" value="InterPro"/>
</dbReference>
<sequence length="155" mass="17268">MILRPFVMGDSTRLVSLLNDKDMSKWTAHIPYPYTLEDAKTWLSSHPTSPRRALAIELDGSLAGCISYWPTDSGATEIGYWVAKPWWSQGIATQAITLLCESYLAEHHEVIATVAEQNIASQRALMKCGFTCSDECGITRNDDALNALRFVKNKT</sequence>
<gene>
    <name evidence="5" type="ORF">FBQ74_14940</name>
</gene>
<dbReference type="InterPro" id="IPR000182">
    <property type="entry name" value="GNAT_dom"/>
</dbReference>
<dbReference type="PANTHER" id="PTHR43792">
    <property type="entry name" value="GNAT FAMILY, PUTATIVE (AFU_ORTHOLOGUE AFUA_3G00765)-RELATED-RELATED"/>
    <property type="match status" value="1"/>
</dbReference>
<evidence type="ECO:0000256" key="3">
    <source>
        <dbReference type="ARBA" id="ARBA00038502"/>
    </source>
</evidence>
<dbReference type="Proteomes" id="UP000304912">
    <property type="component" value="Chromosome"/>
</dbReference>
<dbReference type="Pfam" id="PF13302">
    <property type="entry name" value="Acetyltransf_3"/>
    <property type="match status" value="1"/>
</dbReference>
<proteinExistence type="inferred from homology"/>
<dbReference type="InterPro" id="IPR016181">
    <property type="entry name" value="Acyl_CoA_acyltransferase"/>
</dbReference>
<dbReference type="AlphaFoldDB" id="A0A5B7YHG9"/>